<comment type="caution">
    <text evidence="1">The sequence shown here is derived from an EMBL/GenBank/DDBJ whole genome shotgun (WGS) entry which is preliminary data.</text>
</comment>
<evidence type="ECO:0000313" key="1">
    <source>
        <dbReference type="EMBL" id="CAK0845695.1"/>
    </source>
</evidence>
<accession>A0ABN9TIC7</accession>
<gene>
    <name evidence="1" type="ORF">PCOR1329_LOCUS39413</name>
</gene>
<feature type="non-terminal residue" evidence="1">
    <location>
        <position position="1"/>
    </location>
</feature>
<evidence type="ECO:0008006" key="3">
    <source>
        <dbReference type="Google" id="ProtNLM"/>
    </source>
</evidence>
<proteinExistence type="predicted"/>
<sequence length="965" mass="104998">DPGSAERFVSRVFAEQRAFKIALVGAETGQALDPSGMLARIQEDLFARVRNDFPFDEGAAIAQRDLVTSIRAAGGGPELVSPLGAQEPLYTIREVDDMLDALKPTSAALKGCYASLKSSVPMGRRLTRAVANISRHCGLTSNLWSARQISPLHKSGPRVVRQLNCLRPISISTVMASVVDGLWTSRNRRRLEAYCGVAQQGGVGDPLVLLIALLLHAQCRMAQGLPIYWAVTDLQWAFDVASHLAMLINAHSAGVRGADWLLLDDFIASDCQFVALQGLASSSFELGGGAAQGRRFSVPVFNAQLTWLYHERPAEFLNLDFGPPTWQMGVVWGGKVKSATRHGLIVSRSERPGVERLVVTAAVVWWQCHQVWKRFDVRLADLTTGATMPPSEMFEAVQRDLVARDRGDFEQDPEAAEAMERQAPAGMRLTTGLMDLARATCVTARIWSLRQITPLRKSGPATVRDVSALRPASIATDMASVQDAFWVTRNSGLLDALTIVVGSVLQAQLRHAQGLHTWCALADGKWAFDVASRHAMLLGVFQAGVRGPDWLILDDVLAQDHQCLCVHGLLSLVFMLLRGTAQGRRFSVHVFNAQLRGLADDIADVLPQGCSTIVPPFARAAMLDAVEDAPQVHCVAPPRGELQLDGVVREASRLAAAVLTPWPQAGHFLSGALSELSSLADRIDVVERAPVVLTTRLLGVLVDAGLTFQPLLQETLARGRSLFEDLLQAAECGGFSVPVTAAQVPPRVESVILYASPLLALAAGAEAALNRLQVEWGCKLLGCHTGPPVRHSVVVAHCGWPLKLGTKFLERALMTQARLAVLPLDHPASRAWQSSRNTHVPSWGTAVTALAGRLPSPPLMLDRHPACVGEQLEAARCHPERRRALLGWYRWQVVRPALLEYDQQAFRKDLLARDGPRIQDVAPELALQACRTMSTLRDEAARAKHRPVGRGGQLEVLQMWGRDGV</sequence>
<evidence type="ECO:0000313" key="2">
    <source>
        <dbReference type="Proteomes" id="UP001189429"/>
    </source>
</evidence>
<protein>
    <recommendedName>
        <fullName evidence="3">Reverse transcriptase domain-containing protein</fullName>
    </recommendedName>
</protein>
<dbReference type="EMBL" id="CAUYUJ010014758">
    <property type="protein sequence ID" value="CAK0845695.1"/>
    <property type="molecule type" value="Genomic_DNA"/>
</dbReference>
<keyword evidence="2" id="KW-1185">Reference proteome</keyword>
<organism evidence="1 2">
    <name type="scientific">Prorocentrum cordatum</name>
    <dbReference type="NCBI Taxonomy" id="2364126"/>
    <lineage>
        <taxon>Eukaryota</taxon>
        <taxon>Sar</taxon>
        <taxon>Alveolata</taxon>
        <taxon>Dinophyceae</taxon>
        <taxon>Prorocentrales</taxon>
        <taxon>Prorocentraceae</taxon>
        <taxon>Prorocentrum</taxon>
    </lineage>
</organism>
<reference evidence="1" key="1">
    <citation type="submission" date="2023-10" db="EMBL/GenBank/DDBJ databases">
        <authorList>
            <person name="Chen Y."/>
            <person name="Shah S."/>
            <person name="Dougan E. K."/>
            <person name="Thang M."/>
            <person name="Chan C."/>
        </authorList>
    </citation>
    <scope>NUCLEOTIDE SEQUENCE [LARGE SCALE GENOMIC DNA]</scope>
</reference>
<dbReference type="Proteomes" id="UP001189429">
    <property type="component" value="Unassembled WGS sequence"/>
</dbReference>
<name>A0ABN9TIC7_9DINO</name>